<dbReference type="EMBL" id="REFV01000008">
    <property type="protein sequence ID" value="RMB58586.1"/>
    <property type="molecule type" value="Genomic_DNA"/>
</dbReference>
<evidence type="ECO:0000259" key="13">
    <source>
        <dbReference type="Pfam" id="PF02225"/>
    </source>
</evidence>
<evidence type="ECO:0000256" key="11">
    <source>
        <dbReference type="ARBA" id="ARBA00023145"/>
    </source>
</evidence>
<accession>A0A3M0GMS4</accession>
<keyword evidence="7 12" id="KW-0732">Signal</keyword>
<dbReference type="NCBIfam" id="TIGR04183">
    <property type="entry name" value="Por_Secre_tail"/>
    <property type="match status" value="1"/>
</dbReference>
<dbReference type="GO" id="GO:0006508">
    <property type="term" value="P:proteolysis"/>
    <property type="evidence" value="ECO:0007669"/>
    <property type="project" value="UniProtKB-KW"/>
</dbReference>
<keyword evidence="9" id="KW-0862">Zinc</keyword>
<evidence type="ECO:0000259" key="15">
    <source>
        <dbReference type="Pfam" id="PF18962"/>
    </source>
</evidence>
<dbReference type="InterPro" id="IPR046450">
    <property type="entry name" value="PA_dom_sf"/>
</dbReference>
<keyword evidence="5" id="KW-0645">Protease</keyword>
<dbReference type="GO" id="GO:0008270">
    <property type="term" value="F:zinc ion binding"/>
    <property type="evidence" value="ECO:0007669"/>
    <property type="project" value="InterPro"/>
</dbReference>
<evidence type="ECO:0000256" key="9">
    <source>
        <dbReference type="ARBA" id="ARBA00022833"/>
    </source>
</evidence>
<comment type="subcellular location">
    <subcellularLocation>
        <location evidence="2">Secreted</location>
    </subcellularLocation>
</comment>
<evidence type="ECO:0000256" key="4">
    <source>
        <dbReference type="ARBA" id="ARBA00022525"/>
    </source>
</evidence>
<dbReference type="SUPFAM" id="SSF52025">
    <property type="entry name" value="PA domain"/>
    <property type="match status" value="1"/>
</dbReference>
<protein>
    <submittedName>
        <fullName evidence="16">T9SS C-terminal target domain-containing protein</fullName>
    </submittedName>
</protein>
<feature type="signal peptide" evidence="12">
    <location>
        <begin position="1"/>
        <end position="22"/>
    </location>
</feature>
<evidence type="ECO:0000313" key="17">
    <source>
        <dbReference type="Proteomes" id="UP000281985"/>
    </source>
</evidence>
<evidence type="ECO:0000256" key="1">
    <source>
        <dbReference type="ARBA" id="ARBA00001947"/>
    </source>
</evidence>
<evidence type="ECO:0000256" key="3">
    <source>
        <dbReference type="ARBA" id="ARBA00006006"/>
    </source>
</evidence>
<dbReference type="PANTHER" id="PTHR33478">
    <property type="entry name" value="EXTRACELLULAR METALLOPROTEINASE MEP"/>
    <property type="match status" value="1"/>
</dbReference>
<dbReference type="InterPro" id="IPR001842">
    <property type="entry name" value="Peptidase_M36"/>
</dbReference>
<name>A0A3M0GMS4_9FLAO</name>
<dbReference type="GO" id="GO:0005615">
    <property type="term" value="C:extracellular space"/>
    <property type="evidence" value="ECO:0007669"/>
    <property type="project" value="InterPro"/>
</dbReference>
<feature type="domain" description="FTP" evidence="14">
    <location>
        <begin position="49"/>
        <end position="95"/>
    </location>
</feature>
<dbReference type="InterPro" id="IPR050371">
    <property type="entry name" value="Fungal_virulence_M36"/>
</dbReference>
<keyword evidence="17" id="KW-1185">Reference proteome</keyword>
<dbReference type="NCBIfam" id="NF038113">
    <property type="entry name" value="T9SSA_dep_M36"/>
    <property type="match status" value="1"/>
</dbReference>
<evidence type="ECO:0000259" key="14">
    <source>
        <dbReference type="Pfam" id="PF07504"/>
    </source>
</evidence>
<dbReference type="Gene3D" id="1.10.390.10">
    <property type="entry name" value="Neutral Protease Domain 2"/>
    <property type="match status" value="1"/>
</dbReference>
<comment type="caution">
    <text evidence="16">The sequence shown here is derived from an EMBL/GenBank/DDBJ whole genome shotgun (WGS) entry which is preliminary data.</text>
</comment>
<dbReference type="GO" id="GO:0004222">
    <property type="term" value="F:metalloendopeptidase activity"/>
    <property type="evidence" value="ECO:0007669"/>
    <property type="project" value="InterPro"/>
</dbReference>
<feature type="domain" description="PA" evidence="13">
    <location>
        <begin position="450"/>
        <end position="542"/>
    </location>
</feature>
<gene>
    <name evidence="16" type="ORF">EAX61_09815</name>
</gene>
<dbReference type="CDD" id="cd04818">
    <property type="entry name" value="PA_subtilisin_1"/>
    <property type="match status" value="1"/>
</dbReference>
<evidence type="ECO:0000256" key="12">
    <source>
        <dbReference type="SAM" id="SignalP"/>
    </source>
</evidence>
<dbReference type="AlphaFoldDB" id="A0A3M0GMS4"/>
<proteinExistence type="inferred from homology"/>
<comment type="similarity">
    <text evidence="3">Belongs to the peptidase M36 family.</text>
</comment>
<keyword evidence="11" id="KW-0865">Zymogen</keyword>
<dbReference type="Gene3D" id="3.50.30.30">
    <property type="match status" value="1"/>
</dbReference>
<dbReference type="OrthoDB" id="5377264at2"/>
<dbReference type="RefSeq" id="WP_121917510.1">
    <property type="nucleotide sequence ID" value="NZ_REFV01000008.1"/>
</dbReference>
<organism evidence="16 17">
    <name type="scientific">Dokdonia sinensis</name>
    <dbReference type="NCBI Taxonomy" id="2479847"/>
    <lineage>
        <taxon>Bacteria</taxon>
        <taxon>Pseudomonadati</taxon>
        <taxon>Bacteroidota</taxon>
        <taxon>Flavobacteriia</taxon>
        <taxon>Flavobacteriales</taxon>
        <taxon>Flavobacteriaceae</taxon>
        <taxon>Dokdonia</taxon>
    </lineage>
</organism>
<dbReference type="InterPro" id="IPR026444">
    <property type="entry name" value="Secre_tail"/>
</dbReference>
<keyword evidence="10" id="KW-0482">Metalloprotease</keyword>
<dbReference type="Pfam" id="PF18962">
    <property type="entry name" value="Por_Secre_tail"/>
    <property type="match status" value="1"/>
</dbReference>
<dbReference type="InterPro" id="IPR027268">
    <property type="entry name" value="Peptidase_M4/M1_CTD_sf"/>
</dbReference>
<dbReference type="PANTHER" id="PTHR33478:SF1">
    <property type="entry name" value="EXTRACELLULAR METALLOPROTEINASE MEP"/>
    <property type="match status" value="1"/>
</dbReference>
<evidence type="ECO:0000256" key="10">
    <source>
        <dbReference type="ARBA" id="ARBA00023049"/>
    </source>
</evidence>
<dbReference type="Pfam" id="PF02128">
    <property type="entry name" value="Peptidase_M36"/>
    <property type="match status" value="1"/>
</dbReference>
<dbReference type="Gene3D" id="3.10.170.10">
    <property type="match status" value="1"/>
</dbReference>
<evidence type="ECO:0000313" key="16">
    <source>
        <dbReference type="EMBL" id="RMB58586.1"/>
    </source>
</evidence>
<dbReference type="CDD" id="cd09596">
    <property type="entry name" value="M36"/>
    <property type="match status" value="1"/>
</dbReference>
<dbReference type="InterPro" id="IPR011096">
    <property type="entry name" value="FTP_domain"/>
</dbReference>
<keyword evidence="8" id="KW-0378">Hydrolase</keyword>
<dbReference type="Pfam" id="PF07504">
    <property type="entry name" value="FTP"/>
    <property type="match status" value="1"/>
</dbReference>
<evidence type="ECO:0000256" key="2">
    <source>
        <dbReference type="ARBA" id="ARBA00004613"/>
    </source>
</evidence>
<keyword evidence="4" id="KW-0964">Secreted</keyword>
<feature type="chain" id="PRO_5018201019" evidence="12">
    <location>
        <begin position="23"/>
        <end position="878"/>
    </location>
</feature>
<evidence type="ECO:0000256" key="5">
    <source>
        <dbReference type="ARBA" id="ARBA00022670"/>
    </source>
</evidence>
<evidence type="ECO:0000256" key="8">
    <source>
        <dbReference type="ARBA" id="ARBA00022801"/>
    </source>
</evidence>
<evidence type="ECO:0000256" key="6">
    <source>
        <dbReference type="ARBA" id="ARBA00022723"/>
    </source>
</evidence>
<reference evidence="16 17" key="1">
    <citation type="submission" date="2018-10" db="EMBL/GenBank/DDBJ databases">
        <title>Dokdonia luteus sp. nov., isolated from sea water.</title>
        <authorList>
            <person name="Zhou L.Y."/>
            <person name="Du Z.J."/>
        </authorList>
    </citation>
    <scope>NUCLEOTIDE SEQUENCE [LARGE SCALE GENOMIC DNA]</scope>
    <source>
        <strain evidence="16 17">SH27</strain>
    </source>
</reference>
<comment type="cofactor">
    <cofactor evidence="1">
        <name>Zn(2+)</name>
        <dbReference type="ChEBI" id="CHEBI:29105"/>
    </cofactor>
</comment>
<dbReference type="SUPFAM" id="SSF55486">
    <property type="entry name" value="Metalloproteases ('zincins'), catalytic domain"/>
    <property type="match status" value="1"/>
</dbReference>
<sequence length="878" mass="93156">MQKFYKLLSLLVLLAISGVTLAQDYQQLITSHYQKNVSRYNVSAEDVSDLRITDEVYTKQSKLTHVYAAQTVNGIPVRHASVNVAFKNGVVFYASDNLEKNIASRVNGSTPSFGAIAAANKMVAGLSLGSPNFEIIESSNNTDFVLSKGGVAMNEVPVKLVYYINEDVLQLAWDITLLPASGDYLYNTVVDARTGAILETKDLVLRCSFDSNSAHVHQKGEVLHADEKSDFSLFRNEIAPAALAGEQYRVYPLPVESPSHGERALITNPQDADASPFGWHDVNGEEGAEFTATRGNNTFARYGDDSNGGTSGTPSDGGDDLIFDFDLDLTGTPDTYSDASNTNLFYHVNITHDILYHYGLDEEGGAYQQTNYTGVAGANDAIFADAQDSSSTNNANFFPSPDGQPGLLQMFIFDASSVPAMTVDSPESVAGVYGLSSAAFGEPFPVDGLTGSLALAIDDDTTGDENDACDPLTNAADLDGKIAVVKRGECNFTIKVKAAQDAGAIAAIVINNVANPVINLGGNDATVTIPSGMISQSEGDALLAALAEGEDVVITVSAPLPSEKDGSFDNGIIAHEYGHGVSNRLAGGPNTTGCLGNAEQMGEGWSDFFGVLFTMEEGDTAEDIRGVGTFAVGQPISGQGIRPAAYSVDRVINDLTYGDTNNAAQISQPHGIGTVWATMLWDMTWALIDEYGFDDDIYRGTGGNNIALQLVMDGLKLQPCGAGFVTARDAIIAAVDINEDIAEEDRTAVKCMLWDLFAARGLGFSASQGSSASRTDQVEAFDTPPSDVINCNLSVSDVNTNIFKVYPNPSNGDINISIAQAQGEGSVTIYDINGRQVFNQKVSLEGTVNVQAQGLSTGIYILEINGASASQTTKLIIE</sequence>
<dbReference type="Pfam" id="PF02225">
    <property type="entry name" value="PA"/>
    <property type="match status" value="1"/>
</dbReference>
<dbReference type="Proteomes" id="UP000281985">
    <property type="component" value="Unassembled WGS sequence"/>
</dbReference>
<evidence type="ECO:0000256" key="7">
    <source>
        <dbReference type="ARBA" id="ARBA00022729"/>
    </source>
</evidence>
<feature type="domain" description="Secretion system C-terminal sorting" evidence="15">
    <location>
        <begin position="805"/>
        <end position="877"/>
    </location>
</feature>
<dbReference type="InterPro" id="IPR003137">
    <property type="entry name" value="PA_domain"/>
</dbReference>
<keyword evidence="6" id="KW-0479">Metal-binding</keyword>